<evidence type="ECO:0000256" key="1">
    <source>
        <dbReference type="ARBA" id="ARBA00022527"/>
    </source>
</evidence>
<dbReference type="PANTHER" id="PTHR43895:SF88">
    <property type="entry name" value="NON-SPECIFIC SERINE_THREONINE PROTEIN KINASE"/>
    <property type="match status" value="1"/>
</dbReference>
<keyword evidence="4" id="KW-0418">Kinase</keyword>
<keyword evidence="5" id="KW-0067">ATP-binding</keyword>
<evidence type="ECO:0000256" key="5">
    <source>
        <dbReference type="ARBA" id="ARBA00022840"/>
    </source>
</evidence>
<accession>A0A9J5XZ04</accession>
<keyword evidence="3" id="KW-0547">Nucleotide-binding</keyword>
<keyword evidence="2" id="KW-0808">Transferase</keyword>
<reference evidence="7 8" key="1">
    <citation type="submission" date="2020-09" db="EMBL/GenBank/DDBJ databases">
        <title>De no assembly of potato wild relative species, Solanum commersonii.</title>
        <authorList>
            <person name="Cho K."/>
        </authorList>
    </citation>
    <scope>NUCLEOTIDE SEQUENCE [LARGE SCALE GENOMIC DNA]</scope>
    <source>
        <strain evidence="7">LZ3.2</strain>
        <tissue evidence="7">Leaf</tissue>
    </source>
</reference>
<name>A0A9J5XZ04_SOLCO</name>
<evidence type="ECO:0000256" key="2">
    <source>
        <dbReference type="ARBA" id="ARBA00022679"/>
    </source>
</evidence>
<dbReference type="Gene3D" id="1.10.510.10">
    <property type="entry name" value="Transferase(Phosphotransferase) domain 1"/>
    <property type="match status" value="1"/>
</dbReference>
<dbReference type="PROSITE" id="PS00108">
    <property type="entry name" value="PROTEIN_KINASE_ST"/>
    <property type="match status" value="1"/>
</dbReference>
<keyword evidence="8" id="KW-1185">Reference proteome</keyword>
<evidence type="ECO:0000256" key="3">
    <source>
        <dbReference type="ARBA" id="ARBA00022741"/>
    </source>
</evidence>
<dbReference type="PROSITE" id="PS50011">
    <property type="entry name" value="PROTEIN_KINASE_DOM"/>
    <property type="match status" value="1"/>
</dbReference>
<dbReference type="InterPro" id="IPR000719">
    <property type="entry name" value="Prot_kinase_dom"/>
</dbReference>
<gene>
    <name evidence="7" type="ORF">H5410_042584</name>
</gene>
<dbReference type="GO" id="GO:0004674">
    <property type="term" value="F:protein serine/threonine kinase activity"/>
    <property type="evidence" value="ECO:0007669"/>
    <property type="project" value="UniProtKB-KW"/>
</dbReference>
<dbReference type="SUPFAM" id="SSF56112">
    <property type="entry name" value="Protein kinase-like (PK-like)"/>
    <property type="match status" value="1"/>
</dbReference>
<evidence type="ECO:0000313" key="8">
    <source>
        <dbReference type="Proteomes" id="UP000824120"/>
    </source>
</evidence>
<evidence type="ECO:0000259" key="6">
    <source>
        <dbReference type="PROSITE" id="PS50011"/>
    </source>
</evidence>
<evidence type="ECO:0000313" key="7">
    <source>
        <dbReference type="EMBL" id="KAG5592070.1"/>
    </source>
</evidence>
<dbReference type="Pfam" id="PF00069">
    <property type="entry name" value="Pkinase"/>
    <property type="match status" value="1"/>
</dbReference>
<organism evidence="7 8">
    <name type="scientific">Solanum commersonii</name>
    <name type="common">Commerson's wild potato</name>
    <name type="synonym">Commerson's nightshade</name>
    <dbReference type="NCBI Taxonomy" id="4109"/>
    <lineage>
        <taxon>Eukaryota</taxon>
        <taxon>Viridiplantae</taxon>
        <taxon>Streptophyta</taxon>
        <taxon>Embryophyta</taxon>
        <taxon>Tracheophyta</taxon>
        <taxon>Spermatophyta</taxon>
        <taxon>Magnoliopsida</taxon>
        <taxon>eudicotyledons</taxon>
        <taxon>Gunneridae</taxon>
        <taxon>Pentapetalae</taxon>
        <taxon>asterids</taxon>
        <taxon>lamiids</taxon>
        <taxon>Solanales</taxon>
        <taxon>Solanaceae</taxon>
        <taxon>Solanoideae</taxon>
        <taxon>Solaneae</taxon>
        <taxon>Solanum</taxon>
    </lineage>
</organism>
<dbReference type="GO" id="GO:0005524">
    <property type="term" value="F:ATP binding"/>
    <property type="evidence" value="ECO:0007669"/>
    <property type="project" value="UniProtKB-KW"/>
</dbReference>
<proteinExistence type="predicted"/>
<comment type="caution">
    <text evidence="7">The sequence shown here is derived from an EMBL/GenBank/DDBJ whole genome shotgun (WGS) entry which is preliminary data.</text>
</comment>
<dbReference type="Proteomes" id="UP000824120">
    <property type="component" value="Chromosome 8"/>
</dbReference>
<dbReference type="InterPro" id="IPR011009">
    <property type="entry name" value="Kinase-like_dom_sf"/>
</dbReference>
<dbReference type="GO" id="GO:0007165">
    <property type="term" value="P:signal transduction"/>
    <property type="evidence" value="ECO:0007669"/>
    <property type="project" value="TreeGrafter"/>
</dbReference>
<protein>
    <recommendedName>
        <fullName evidence="6">Protein kinase domain-containing protein</fullName>
    </recommendedName>
</protein>
<keyword evidence="1" id="KW-0723">Serine/threonine-protein kinase</keyword>
<feature type="domain" description="Protein kinase" evidence="6">
    <location>
        <begin position="1"/>
        <end position="81"/>
    </location>
</feature>
<evidence type="ECO:0000256" key="4">
    <source>
        <dbReference type="ARBA" id="ARBA00022777"/>
    </source>
</evidence>
<dbReference type="InterPro" id="IPR008271">
    <property type="entry name" value="Ser/Thr_kinase_AS"/>
</dbReference>
<dbReference type="AlphaFoldDB" id="A0A9J5XZ04"/>
<sequence length="81" mass="9204">MEYFRGGELFKKVAKRNQHQGVYYRDLKPENILMDEIENLGLSALLDTKRLDGLLHTTCGTSAYVAPKVIKRGYDGEKADI</sequence>
<dbReference type="OrthoDB" id="193931at2759"/>
<dbReference type="EMBL" id="JACXVP010000008">
    <property type="protein sequence ID" value="KAG5592070.1"/>
    <property type="molecule type" value="Genomic_DNA"/>
</dbReference>
<dbReference type="PANTHER" id="PTHR43895">
    <property type="entry name" value="CALCIUM/CALMODULIN-DEPENDENT PROTEIN KINASE KINASE-RELATED"/>
    <property type="match status" value="1"/>
</dbReference>